<evidence type="ECO:0000313" key="2">
    <source>
        <dbReference type="EMBL" id="MCJ2179405.1"/>
    </source>
</evidence>
<evidence type="ECO:0000313" key="3">
    <source>
        <dbReference type="Proteomes" id="UP001162880"/>
    </source>
</evidence>
<accession>A0ABT0B2Y5</accession>
<comment type="caution">
    <text evidence="2">The sequence shown here is derived from an EMBL/GenBank/DDBJ whole genome shotgun (WGS) entry which is preliminary data.</text>
</comment>
<keyword evidence="3" id="KW-1185">Reference proteome</keyword>
<sequence length="66" mass="6521">MDDSRDSFGDSPPWENGDKEEAAPSAAELEAAGQSSMFGDPAPASPDPASTSAAPAPQPAPPPAVA</sequence>
<reference evidence="2" key="1">
    <citation type="submission" date="2022-03" db="EMBL/GenBank/DDBJ databases">
        <title>Identification of a novel bacterium isolated from mangrove sediments.</title>
        <authorList>
            <person name="Pan X."/>
        </authorList>
    </citation>
    <scope>NUCLEOTIDE SEQUENCE</scope>
    <source>
        <strain evidence="2">B2580</strain>
    </source>
</reference>
<organism evidence="2 3">
    <name type="scientific">Novosphingobium album</name>
    <name type="common">ex Hu et al. 2023</name>
    <dbReference type="NCBI Taxonomy" id="2930093"/>
    <lineage>
        <taxon>Bacteria</taxon>
        <taxon>Pseudomonadati</taxon>
        <taxon>Pseudomonadota</taxon>
        <taxon>Alphaproteobacteria</taxon>
        <taxon>Sphingomonadales</taxon>
        <taxon>Sphingomonadaceae</taxon>
        <taxon>Novosphingobium</taxon>
    </lineage>
</organism>
<proteinExistence type="predicted"/>
<protein>
    <submittedName>
        <fullName evidence="2">DNA polymerase III subunit gamma/tau</fullName>
    </submittedName>
</protein>
<feature type="compositionally biased region" description="Low complexity" evidence="1">
    <location>
        <begin position="23"/>
        <end position="32"/>
    </location>
</feature>
<name>A0ABT0B2Y5_9SPHN</name>
<feature type="compositionally biased region" description="Pro residues" evidence="1">
    <location>
        <begin position="56"/>
        <end position="66"/>
    </location>
</feature>
<dbReference type="EMBL" id="JALHLE010000019">
    <property type="protein sequence ID" value="MCJ2179405.1"/>
    <property type="molecule type" value="Genomic_DNA"/>
</dbReference>
<evidence type="ECO:0000256" key="1">
    <source>
        <dbReference type="SAM" id="MobiDB-lite"/>
    </source>
</evidence>
<feature type="region of interest" description="Disordered" evidence="1">
    <location>
        <begin position="1"/>
        <end position="66"/>
    </location>
</feature>
<feature type="non-terminal residue" evidence="2">
    <location>
        <position position="66"/>
    </location>
</feature>
<dbReference type="Proteomes" id="UP001162880">
    <property type="component" value="Unassembled WGS sequence"/>
</dbReference>
<gene>
    <name evidence="2" type="ORF">MTR64_12565</name>
</gene>